<keyword evidence="13" id="KW-1185">Reference proteome</keyword>
<dbReference type="InterPro" id="IPR036225">
    <property type="entry name" value="SRP/SRP_N"/>
</dbReference>
<dbReference type="GO" id="GO:0005525">
    <property type="term" value="F:GTP binding"/>
    <property type="evidence" value="ECO:0007669"/>
    <property type="project" value="UniProtKB-UniRule"/>
</dbReference>
<dbReference type="HOGENOM" id="CLU_009301_3_4_7"/>
<dbReference type="HAMAP" id="MF_00920">
    <property type="entry name" value="FtsY"/>
    <property type="match status" value="1"/>
</dbReference>
<keyword evidence="4 10" id="KW-0547">Nucleotide-binding</keyword>
<dbReference type="EMBL" id="CP002606">
    <property type="protein sequence ID" value="AEA33777.1"/>
    <property type="molecule type" value="Genomic_DNA"/>
</dbReference>
<dbReference type="InterPro" id="IPR013822">
    <property type="entry name" value="Signal_recog_particl_SRP54_hlx"/>
</dbReference>
<dbReference type="NCBIfam" id="TIGR00064">
    <property type="entry name" value="ftsY"/>
    <property type="match status" value="1"/>
</dbReference>
<dbReference type="PANTHER" id="PTHR43134">
    <property type="entry name" value="SIGNAL RECOGNITION PARTICLE RECEPTOR SUBUNIT ALPHA"/>
    <property type="match status" value="1"/>
</dbReference>
<evidence type="ECO:0000256" key="2">
    <source>
        <dbReference type="ARBA" id="ARBA00022475"/>
    </source>
</evidence>
<dbReference type="Gene3D" id="3.40.50.300">
    <property type="entry name" value="P-loop containing nucleotide triphosphate hydrolases"/>
    <property type="match status" value="1"/>
</dbReference>
<comment type="function">
    <text evidence="10">Involved in targeting and insertion of nascent membrane proteins into the cytoplasmic membrane. Acts as a receptor for the complex formed by the signal recognition particle (SRP) and the ribosome-nascent chain (RNC).</text>
</comment>
<dbReference type="PROSITE" id="PS00300">
    <property type="entry name" value="SRP54"/>
    <property type="match status" value="1"/>
</dbReference>
<accession>F2LVJ3</accession>
<dbReference type="FunFam" id="3.40.50.300:FF:000053">
    <property type="entry name" value="Signal recognition particle receptor FtsY"/>
    <property type="match status" value="1"/>
</dbReference>
<evidence type="ECO:0000313" key="13">
    <source>
        <dbReference type="Proteomes" id="UP000008139"/>
    </source>
</evidence>
<comment type="similarity">
    <text evidence="10">Belongs to the GTP-binding SRP family. FtsY subfamily.</text>
</comment>
<evidence type="ECO:0000256" key="4">
    <source>
        <dbReference type="ARBA" id="ARBA00022741"/>
    </source>
</evidence>
<evidence type="ECO:0000256" key="6">
    <source>
        <dbReference type="ARBA" id="ARBA00023134"/>
    </source>
</evidence>
<protein>
    <recommendedName>
        <fullName evidence="10">Signal recognition particle receptor FtsY</fullName>
        <shortName evidence="10">SRP receptor</shortName>
        <ecNumber evidence="10">3.6.5.4</ecNumber>
    </recommendedName>
</protein>
<evidence type="ECO:0000259" key="11">
    <source>
        <dbReference type="PROSITE" id="PS00300"/>
    </source>
</evidence>
<dbReference type="Pfam" id="PF00448">
    <property type="entry name" value="SRP54"/>
    <property type="match status" value="1"/>
</dbReference>
<dbReference type="PANTHER" id="PTHR43134:SF1">
    <property type="entry name" value="SIGNAL RECOGNITION PARTICLE RECEPTOR SUBUNIT ALPHA"/>
    <property type="match status" value="1"/>
</dbReference>
<dbReference type="KEGG" id="hmr:Hipma_0807"/>
<reference evidence="12 13" key="1">
    <citation type="journal article" date="2011" name="Stand. Genomic Sci.">
        <title>Complete genome sequence of the thermophilic sulfur-reducer Hippea maritima type strain (MH(2)).</title>
        <authorList>
            <person name="Huntemann M."/>
            <person name="Lu M."/>
            <person name="Nolan M."/>
            <person name="Lapidus A."/>
            <person name="Lucas S."/>
            <person name="Hammon N."/>
            <person name="Deshpande S."/>
            <person name="Cheng J.F."/>
            <person name="Tapia R."/>
            <person name="Han C."/>
            <person name="Goodwin L."/>
            <person name="Pitluck S."/>
            <person name="Liolios K."/>
            <person name="Pagani I."/>
            <person name="Ivanova N."/>
            <person name="Ovchinikova G."/>
            <person name="Pati A."/>
            <person name="Chen A."/>
            <person name="Palaniappan K."/>
            <person name="Land M."/>
            <person name="Hauser L."/>
            <person name="Jeffries C.D."/>
            <person name="Detter J.C."/>
            <person name="Brambilla E.M."/>
            <person name="Rohde M."/>
            <person name="Spring S."/>
            <person name="Goker M."/>
            <person name="Woyke T."/>
            <person name="Bristow J."/>
            <person name="Eisen J.A."/>
            <person name="Markowitz V."/>
            <person name="Hugenholtz P."/>
            <person name="Kyrpides N.C."/>
            <person name="Klenk H.P."/>
            <person name="Mavromatis K."/>
        </authorList>
    </citation>
    <scope>NUCLEOTIDE SEQUENCE [LARGE SCALE GENOMIC DNA]</scope>
    <source>
        <strain evidence="13">ATCC 700847 / DSM 10411 / MH2</strain>
    </source>
</reference>
<keyword evidence="3 10" id="KW-0963">Cytoplasm</keyword>
<dbReference type="InterPro" id="IPR003593">
    <property type="entry name" value="AAA+_ATPase"/>
</dbReference>
<sequence length="303" mass="33277">MGFLKGIADKLFKTKQGFTEKIHEESKKDEPITDEYLDFIEELLIESDFGVKTTMKIMDAINEGIDSGSIRTRQDVEIKIREVILSILKQVEKPLEIKHKKFVILVVGINGSGKTTTIGKLASLNTDKGKKVMLVAADTFRAAAIEQLEEWAKRASASIVKQNEGADPAAVAFDGVSSGIARNYDVIFVDTAGRLHTQKNLMNEVIKIKKAVQKAYPEAPHEVLLVLDATIGQNAINQAREFNKALAISGIVLTKMDGTAKGGIIVAISEEFKIPIRYIGIGESLDDLKAFNARDFVESVFVP</sequence>
<dbReference type="SMART" id="SM00963">
    <property type="entry name" value="SRP54_N"/>
    <property type="match status" value="1"/>
</dbReference>
<feature type="binding site" evidence="10">
    <location>
        <begin position="190"/>
        <end position="194"/>
    </location>
    <ligand>
        <name>GTP</name>
        <dbReference type="ChEBI" id="CHEBI:37565"/>
    </ligand>
</feature>
<keyword evidence="2 10" id="KW-1003">Cell membrane</keyword>
<dbReference type="Gene3D" id="1.20.120.140">
    <property type="entry name" value="Signal recognition particle SRP54, nucleotide-binding domain"/>
    <property type="match status" value="1"/>
</dbReference>
<proteinExistence type="inferred from homology"/>
<dbReference type="GO" id="GO:0005737">
    <property type="term" value="C:cytoplasm"/>
    <property type="evidence" value="ECO:0007669"/>
    <property type="project" value="UniProtKB-SubCell"/>
</dbReference>
<evidence type="ECO:0000313" key="12">
    <source>
        <dbReference type="EMBL" id="AEA33777.1"/>
    </source>
</evidence>
<feature type="binding site" evidence="10">
    <location>
        <begin position="254"/>
        <end position="257"/>
    </location>
    <ligand>
        <name>GTP</name>
        <dbReference type="ChEBI" id="CHEBI:37565"/>
    </ligand>
</feature>
<dbReference type="InterPro" id="IPR027417">
    <property type="entry name" value="P-loop_NTPase"/>
</dbReference>
<feature type="binding site" evidence="10">
    <location>
        <begin position="108"/>
        <end position="115"/>
    </location>
    <ligand>
        <name>GTP</name>
        <dbReference type="ChEBI" id="CHEBI:37565"/>
    </ligand>
</feature>
<dbReference type="CDD" id="cd17874">
    <property type="entry name" value="FtsY"/>
    <property type="match status" value="1"/>
</dbReference>
<reference evidence="13" key="2">
    <citation type="submission" date="2011-03" db="EMBL/GenBank/DDBJ databases">
        <title>The complete genome of Hippea maritima DSM 10411.</title>
        <authorList>
            <consortium name="US DOE Joint Genome Institute (JGI-PGF)"/>
            <person name="Lucas S."/>
            <person name="Copeland A."/>
            <person name="Lapidus A."/>
            <person name="Bruce D."/>
            <person name="Goodwin L."/>
            <person name="Pitluck S."/>
            <person name="Peters L."/>
            <person name="Kyrpides N."/>
            <person name="Mavromatis K."/>
            <person name="Pagani I."/>
            <person name="Ivanova N."/>
            <person name="Mikhailova N."/>
            <person name="Lu M."/>
            <person name="Detter J.C."/>
            <person name="Tapia R."/>
            <person name="Han C."/>
            <person name="Land M."/>
            <person name="Hauser L."/>
            <person name="Markowitz V."/>
            <person name="Cheng J.-F."/>
            <person name="Hugenholtz P."/>
            <person name="Woyke T."/>
            <person name="Wu D."/>
            <person name="Spring S."/>
            <person name="Schroeder M."/>
            <person name="Brambilla E."/>
            <person name="Klenk H.-P."/>
            <person name="Eisen J.A."/>
        </authorList>
    </citation>
    <scope>NUCLEOTIDE SEQUENCE [LARGE SCALE GENOMIC DNA]</scope>
    <source>
        <strain evidence="13">ATCC 700847 / DSM 10411 / MH2</strain>
    </source>
</reference>
<dbReference type="InParanoid" id="F2LVJ3"/>
<evidence type="ECO:0000256" key="10">
    <source>
        <dbReference type="HAMAP-Rule" id="MF_00920"/>
    </source>
</evidence>
<dbReference type="InterPro" id="IPR000897">
    <property type="entry name" value="SRP54_GTPase_dom"/>
</dbReference>
<name>F2LVJ3_HIPMA</name>
<dbReference type="GO" id="GO:0006614">
    <property type="term" value="P:SRP-dependent cotranslational protein targeting to membrane"/>
    <property type="evidence" value="ECO:0007669"/>
    <property type="project" value="InterPro"/>
</dbReference>
<keyword evidence="5 10" id="KW-0378">Hydrolase</keyword>
<comment type="catalytic activity">
    <reaction evidence="9 10">
        <text>GTP + H2O = GDP + phosphate + H(+)</text>
        <dbReference type="Rhea" id="RHEA:19669"/>
        <dbReference type="ChEBI" id="CHEBI:15377"/>
        <dbReference type="ChEBI" id="CHEBI:15378"/>
        <dbReference type="ChEBI" id="CHEBI:37565"/>
        <dbReference type="ChEBI" id="CHEBI:43474"/>
        <dbReference type="ChEBI" id="CHEBI:58189"/>
        <dbReference type="EC" id="3.6.5.4"/>
    </reaction>
</comment>
<evidence type="ECO:0000256" key="8">
    <source>
        <dbReference type="ARBA" id="ARBA00023170"/>
    </source>
</evidence>
<comment type="subcellular location">
    <subcellularLocation>
        <location evidence="10">Cell inner membrane</location>
        <topology evidence="10">Peripheral membrane protein</topology>
        <orientation evidence="10">Cytoplasmic side</orientation>
    </subcellularLocation>
    <subcellularLocation>
        <location evidence="10">Cytoplasm</location>
    </subcellularLocation>
    <subcellularLocation>
        <location evidence="1">Cell membrane</location>
        <topology evidence="1">Peripheral membrane protein</topology>
        <orientation evidence="1">Cytoplasmic side</orientation>
    </subcellularLocation>
</comment>
<dbReference type="AlphaFoldDB" id="F2LVJ3"/>
<dbReference type="eggNOG" id="COG0552">
    <property type="taxonomic scope" value="Bacteria"/>
</dbReference>
<dbReference type="Pfam" id="PF02881">
    <property type="entry name" value="SRP54_N"/>
    <property type="match status" value="1"/>
</dbReference>
<dbReference type="GO" id="GO:0003924">
    <property type="term" value="F:GTPase activity"/>
    <property type="evidence" value="ECO:0007669"/>
    <property type="project" value="UniProtKB-UniRule"/>
</dbReference>
<feature type="domain" description="SRP54-type proteins GTP-binding" evidence="11">
    <location>
        <begin position="275"/>
        <end position="288"/>
    </location>
</feature>
<evidence type="ECO:0000256" key="9">
    <source>
        <dbReference type="ARBA" id="ARBA00048027"/>
    </source>
</evidence>
<dbReference type="SMART" id="SM00382">
    <property type="entry name" value="AAA"/>
    <property type="match status" value="1"/>
</dbReference>
<dbReference type="InterPro" id="IPR042101">
    <property type="entry name" value="SRP54_N_sf"/>
</dbReference>
<dbReference type="RefSeq" id="WP_013681818.1">
    <property type="nucleotide sequence ID" value="NC_015318.1"/>
</dbReference>
<dbReference type="EC" id="3.6.5.4" evidence="10"/>
<keyword evidence="7 10" id="KW-0472">Membrane</keyword>
<gene>
    <name evidence="10" type="primary">ftsY</name>
    <name evidence="12" type="ordered locus">Hipma_0807</name>
</gene>
<dbReference type="STRING" id="760142.Hipma_0807"/>
<dbReference type="SUPFAM" id="SSF52540">
    <property type="entry name" value="P-loop containing nucleoside triphosphate hydrolases"/>
    <property type="match status" value="1"/>
</dbReference>
<dbReference type="OrthoDB" id="9804720at2"/>
<keyword evidence="8 10" id="KW-0675">Receptor</keyword>
<evidence type="ECO:0000256" key="3">
    <source>
        <dbReference type="ARBA" id="ARBA00022490"/>
    </source>
</evidence>
<keyword evidence="6 10" id="KW-0342">GTP-binding</keyword>
<comment type="subunit">
    <text evidence="10">Part of the signal recognition particle protein translocation system, which is composed of SRP and FtsY.</text>
</comment>
<dbReference type="FunCoup" id="F2LVJ3">
    <property type="interactions" value="471"/>
</dbReference>
<evidence type="ECO:0000256" key="5">
    <source>
        <dbReference type="ARBA" id="ARBA00022801"/>
    </source>
</evidence>
<evidence type="ECO:0000256" key="7">
    <source>
        <dbReference type="ARBA" id="ARBA00023136"/>
    </source>
</evidence>
<keyword evidence="10" id="KW-0997">Cell inner membrane</keyword>
<evidence type="ECO:0000256" key="1">
    <source>
        <dbReference type="ARBA" id="ARBA00004413"/>
    </source>
</evidence>
<dbReference type="SMART" id="SM00962">
    <property type="entry name" value="SRP54"/>
    <property type="match status" value="1"/>
</dbReference>
<organism evidence="12 13">
    <name type="scientific">Hippea maritima (strain ATCC 700847 / DSM 10411 / MH2)</name>
    <dbReference type="NCBI Taxonomy" id="760142"/>
    <lineage>
        <taxon>Bacteria</taxon>
        <taxon>Pseudomonadati</taxon>
        <taxon>Campylobacterota</taxon>
        <taxon>Desulfurellia</taxon>
        <taxon>Desulfurellales</taxon>
        <taxon>Hippeaceae</taxon>
        <taxon>Hippea</taxon>
    </lineage>
</organism>
<dbReference type="GO" id="GO:0005886">
    <property type="term" value="C:plasma membrane"/>
    <property type="evidence" value="ECO:0007669"/>
    <property type="project" value="UniProtKB-SubCell"/>
</dbReference>
<dbReference type="InterPro" id="IPR004390">
    <property type="entry name" value="SR_rcpt_FtsY"/>
</dbReference>
<dbReference type="Proteomes" id="UP000008139">
    <property type="component" value="Chromosome"/>
</dbReference>
<dbReference type="SUPFAM" id="SSF47364">
    <property type="entry name" value="Domain of the SRP/SRP receptor G-proteins"/>
    <property type="match status" value="1"/>
</dbReference>
<dbReference type="GO" id="GO:0005047">
    <property type="term" value="F:signal recognition particle binding"/>
    <property type="evidence" value="ECO:0007669"/>
    <property type="project" value="TreeGrafter"/>
</dbReference>